<evidence type="ECO:0000313" key="1">
    <source>
        <dbReference type="EMBL" id="EHQ06870.1"/>
    </source>
</evidence>
<dbReference type="AlphaFoldDB" id="H2CGF5"/>
<sequence length="33" mass="3649">MQAHVTVRAMLKKGYPFNEISGITGLTVQDLET</sequence>
<accession>H2CGF5</accession>
<name>H2CGF5_9LEPT</name>
<dbReference type="HOGENOM" id="CLU_3382519_0_0_12"/>
<protein>
    <submittedName>
        <fullName evidence="1">Uncharacterized protein</fullName>
    </submittedName>
</protein>
<dbReference type="Proteomes" id="UP000005737">
    <property type="component" value="Unassembled WGS sequence"/>
</dbReference>
<keyword evidence="2" id="KW-1185">Reference proteome</keyword>
<proteinExistence type="predicted"/>
<gene>
    <name evidence="1" type="ORF">Lepil_2193</name>
</gene>
<reference evidence="1 2" key="1">
    <citation type="submission" date="2011-10" db="EMBL/GenBank/DDBJ databases">
        <title>The Improved High-Quality Draft genome of Leptonema illini DSM 21528.</title>
        <authorList>
            <consortium name="US DOE Joint Genome Institute (JGI-PGF)"/>
            <person name="Lucas S."/>
            <person name="Copeland A."/>
            <person name="Lapidus A."/>
            <person name="Glavina del Rio T."/>
            <person name="Dalin E."/>
            <person name="Tice H."/>
            <person name="Bruce D."/>
            <person name="Goodwin L."/>
            <person name="Pitluck S."/>
            <person name="Peters L."/>
            <person name="Mikhailova N."/>
            <person name="Held B."/>
            <person name="Kyrpides N."/>
            <person name="Mavromatis K."/>
            <person name="Ivanova N."/>
            <person name="Markowitz V."/>
            <person name="Cheng J.-F."/>
            <person name="Hugenholtz P."/>
            <person name="Woyke T."/>
            <person name="Wu D."/>
            <person name="Gronow S."/>
            <person name="Wellnitz S."/>
            <person name="Brambilla E.-M."/>
            <person name="Klenk H.-P."/>
            <person name="Eisen J.A."/>
        </authorList>
    </citation>
    <scope>NUCLEOTIDE SEQUENCE [LARGE SCALE GENOMIC DNA]</scope>
    <source>
        <strain evidence="1 2">DSM 21528</strain>
    </source>
</reference>
<dbReference type="EMBL" id="JH597773">
    <property type="protein sequence ID" value="EHQ06870.1"/>
    <property type="molecule type" value="Genomic_DNA"/>
</dbReference>
<organism evidence="1 2">
    <name type="scientific">Leptonema illini DSM 21528</name>
    <dbReference type="NCBI Taxonomy" id="929563"/>
    <lineage>
        <taxon>Bacteria</taxon>
        <taxon>Pseudomonadati</taxon>
        <taxon>Spirochaetota</taxon>
        <taxon>Spirochaetia</taxon>
        <taxon>Leptospirales</taxon>
        <taxon>Leptospiraceae</taxon>
        <taxon>Leptonema</taxon>
    </lineage>
</organism>
<evidence type="ECO:0000313" key="2">
    <source>
        <dbReference type="Proteomes" id="UP000005737"/>
    </source>
</evidence>